<dbReference type="PANTHER" id="PTHR46289:SF17">
    <property type="entry name" value="HAT C-TERMINAL DIMERISATION DOMAIN-CONTAINING PROTEIN"/>
    <property type="match status" value="1"/>
</dbReference>
<dbReference type="InterPro" id="IPR052958">
    <property type="entry name" value="IFN-induced_PKR_regulator"/>
</dbReference>
<reference evidence="1" key="1">
    <citation type="submission" date="2020-04" db="EMBL/GenBank/DDBJ databases">
        <authorList>
            <person name="Alioto T."/>
            <person name="Alioto T."/>
            <person name="Gomez Garrido J."/>
        </authorList>
    </citation>
    <scope>NUCLEOTIDE SEQUENCE</scope>
    <source>
        <strain evidence="1">A484AB</strain>
    </source>
</reference>
<dbReference type="OrthoDB" id="5976235at2759"/>
<name>A0A6S7JWS5_PARCT</name>
<accession>A0A6S7JWS5</accession>
<evidence type="ECO:0000313" key="2">
    <source>
        <dbReference type="Proteomes" id="UP001152795"/>
    </source>
</evidence>
<dbReference type="Proteomes" id="UP001152795">
    <property type="component" value="Unassembled WGS sequence"/>
</dbReference>
<comment type="caution">
    <text evidence="1">The sequence shown here is derived from an EMBL/GenBank/DDBJ whole genome shotgun (WGS) entry which is preliminary data.</text>
</comment>
<dbReference type="SUPFAM" id="SSF53098">
    <property type="entry name" value="Ribonuclease H-like"/>
    <property type="match status" value="1"/>
</dbReference>
<proteinExistence type="predicted"/>
<gene>
    <name evidence="1" type="ORF">PACLA_8A077191</name>
</gene>
<feature type="non-terminal residue" evidence="1">
    <location>
        <position position="1"/>
    </location>
</feature>
<dbReference type="PANTHER" id="PTHR46289">
    <property type="entry name" value="52 KDA REPRESSOR OF THE INHIBITOR OF THE PROTEIN KINASE-LIKE PROTEIN-RELATED"/>
    <property type="match status" value="1"/>
</dbReference>
<dbReference type="AlphaFoldDB" id="A0A6S7JWS5"/>
<sequence length="378" mass="42463">GEVLYELVKTAISKLELRLDDIVAECFEGAANMSGARKGLAARMKECSPLSIYVHCHGHRLNLALQDTMTTIEPLQKALGVIQSLHNFLEGSPQRHAIFKDIEVDDDDDDVTLTIKLQSATRWSCRWAAAKAVVNQFPRIIEALLSLSKDRDPKTYNDSNALINSICDFRFVFGLMKSVDGVIKTLSGCSTQDNFDLLWSRAEIIADEIKQLIKDTDFNFEDAKVPRLRQPSRRLQALVGEIPQVNAEVEYRAAEDHYRIICYYLSINKIVAEMKYRFEANDQEVLLALADIVFSSSPTRANIELVSDLHGIDSELFGSEKNVFESIDADYPDPERKNVAKIVRKMFENGVHEVPPAVYKVFSILATIPATSCSAERS</sequence>
<organism evidence="1 2">
    <name type="scientific">Paramuricea clavata</name>
    <name type="common">Red gorgonian</name>
    <name type="synonym">Violescent sea-whip</name>
    <dbReference type="NCBI Taxonomy" id="317549"/>
    <lineage>
        <taxon>Eukaryota</taxon>
        <taxon>Metazoa</taxon>
        <taxon>Cnidaria</taxon>
        <taxon>Anthozoa</taxon>
        <taxon>Octocorallia</taxon>
        <taxon>Malacalcyonacea</taxon>
        <taxon>Plexauridae</taxon>
        <taxon>Paramuricea</taxon>
    </lineage>
</organism>
<evidence type="ECO:0000313" key="1">
    <source>
        <dbReference type="EMBL" id="CAB4037345.1"/>
    </source>
</evidence>
<dbReference type="InterPro" id="IPR012337">
    <property type="entry name" value="RNaseH-like_sf"/>
</dbReference>
<protein>
    <submittedName>
        <fullName evidence="1">Zinc finger MYM-type 1</fullName>
    </submittedName>
</protein>
<dbReference type="EMBL" id="CACRXK020022974">
    <property type="protein sequence ID" value="CAB4037345.1"/>
    <property type="molecule type" value="Genomic_DNA"/>
</dbReference>
<keyword evidence="2" id="KW-1185">Reference proteome</keyword>